<dbReference type="AlphaFoldDB" id="A0A078KQV9"/>
<name>A0A078KQV9_9FIRM</name>
<sequence length="131" mass="14732">MKKRIILIAAVAAAILIFIFLIPFLADGTTQRGFIENNTKNKCQASFMYFDGVKTKSLRFPKDKEIHITCSVNCESGNLQVLLISPDGKTLFENENGTKEYSFIPESSSKYTVKFVASQAKGNYDFTWAEK</sequence>
<dbReference type="PATRIC" id="fig|29343.3.peg.1846"/>
<dbReference type="KEGG" id="ccel:CCDG5_1758"/>
<dbReference type="Proteomes" id="UP000032431">
    <property type="component" value="Chromosome I"/>
</dbReference>
<reference evidence="2" key="1">
    <citation type="submission" date="2014-07" db="EMBL/GenBank/DDBJ databases">
        <authorList>
            <person name="Wibberg D."/>
        </authorList>
    </citation>
    <scope>NUCLEOTIDE SEQUENCE [LARGE SCALE GENOMIC DNA]</scope>
    <source>
        <strain evidence="2">DG5</strain>
    </source>
</reference>
<dbReference type="HOGENOM" id="CLU_1923910_0_0_9"/>
<organism evidence="1 2">
    <name type="scientific">[Clostridium] cellulosi</name>
    <dbReference type="NCBI Taxonomy" id="29343"/>
    <lineage>
        <taxon>Bacteria</taxon>
        <taxon>Bacillati</taxon>
        <taxon>Bacillota</taxon>
        <taxon>Clostridia</taxon>
        <taxon>Eubacteriales</taxon>
        <taxon>Oscillospiraceae</taxon>
        <taxon>Oscillospiraceae incertae sedis</taxon>
    </lineage>
</organism>
<gene>
    <name evidence="1" type="ORF">CCDG5_1758</name>
</gene>
<keyword evidence="2" id="KW-1185">Reference proteome</keyword>
<protein>
    <submittedName>
        <fullName evidence="1">Uncharacterized protein</fullName>
    </submittedName>
</protein>
<dbReference type="EMBL" id="LM995447">
    <property type="protein sequence ID" value="CDZ24857.1"/>
    <property type="molecule type" value="Genomic_DNA"/>
</dbReference>
<proteinExistence type="predicted"/>
<dbReference type="OrthoDB" id="9816335at2"/>
<evidence type="ECO:0000313" key="1">
    <source>
        <dbReference type="EMBL" id="CDZ24857.1"/>
    </source>
</evidence>
<accession>A0A078KQV9</accession>
<evidence type="ECO:0000313" key="2">
    <source>
        <dbReference type="Proteomes" id="UP000032431"/>
    </source>
</evidence>